<dbReference type="EC" id="3.2.2.27" evidence="4 9"/>
<dbReference type="SMART" id="SM00987">
    <property type="entry name" value="UreE_C"/>
    <property type="match status" value="1"/>
</dbReference>
<comment type="caution">
    <text evidence="13">The sequence shown here is derived from an EMBL/GenBank/DDBJ whole genome shotgun (WGS) entry which is preliminary data.</text>
</comment>
<comment type="catalytic activity">
    <reaction evidence="1 9 11">
        <text>Hydrolyzes single-stranded DNA or mismatched double-stranded DNA and polynucleotides, releasing free uracil.</text>
        <dbReference type="EC" id="3.2.2.27"/>
    </reaction>
</comment>
<dbReference type="Gene3D" id="3.40.470.10">
    <property type="entry name" value="Uracil-DNA glycosylase-like domain"/>
    <property type="match status" value="1"/>
</dbReference>
<evidence type="ECO:0000256" key="8">
    <source>
        <dbReference type="ARBA" id="ARBA00023204"/>
    </source>
</evidence>
<evidence type="ECO:0000256" key="10">
    <source>
        <dbReference type="PROSITE-ProRule" id="PRU10072"/>
    </source>
</evidence>
<reference evidence="13 14" key="1">
    <citation type="submission" date="2018-05" db="EMBL/GenBank/DDBJ databases">
        <title>Genomic Encyclopedia of Type Strains, Phase IV (KMG-IV): sequencing the most valuable type-strain genomes for metagenomic binning, comparative biology and taxonomic classification.</title>
        <authorList>
            <person name="Goeker M."/>
        </authorList>
    </citation>
    <scope>NUCLEOTIDE SEQUENCE [LARGE SCALE GENOMIC DNA]</scope>
    <source>
        <strain evidence="13 14">DSM 25350</strain>
    </source>
</reference>
<comment type="subcellular location">
    <subcellularLocation>
        <location evidence="9">Cytoplasm</location>
    </subcellularLocation>
</comment>
<keyword evidence="8 9" id="KW-0234">DNA repair</keyword>
<dbReference type="GO" id="GO:0097510">
    <property type="term" value="P:base-excision repair, AP site formation via deaminated base removal"/>
    <property type="evidence" value="ECO:0007669"/>
    <property type="project" value="TreeGrafter"/>
</dbReference>
<keyword evidence="9" id="KW-0963">Cytoplasm</keyword>
<evidence type="ECO:0000256" key="2">
    <source>
        <dbReference type="ARBA" id="ARBA00002631"/>
    </source>
</evidence>
<evidence type="ECO:0000256" key="11">
    <source>
        <dbReference type="RuleBase" id="RU003780"/>
    </source>
</evidence>
<protein>
    <recommendedName>
        <fullName evidence="5 9">Uracil-DNA glycosylase</fullName>
        <shortName evidence="9">UDG</shortName>
        <ecNumber evidence="4 9">3.2.2.27</ecNumber>
    </recommendedName>
</protein>
<dbReference type="PANTHER" id="PTHR11264">
    <property type="entry name" value="URACIL-DNA GLYCOSYLASE"/>
    <property type="match status" value="1"/>
</dbReference>
<dbReference type="InterPro" id="IPR036895">
    <property type="entry name" value="Uracil-DNA_glycosylase-like_sf"/>
</dbReference>
<proteinExistence type="inferred from homology"/>
<evidence type="ECO:0000256" key="6">
    <source>
        <dbReference type="ARBA" id="ARBA00022763"/>
    </source>
</evidence>
<evidence type="ECO:0000313" key="13">
    <source>
        <dbReference type="EMBL" id="PWK50075.1"/>
    </source>
</evidence>
<dbReference type="AlphaFoldDB" id="A0A316FPD7"/>
<dbReference type="NCBIfam" id="NF003592">
    <property type="entry name" value="PRK05254.1-5"/>
    <property type="match status" value="1"/>
</dbReference>
<comment type="function">
    <text evidence="2 9 11">Excises uracil residues from the DNA which can arise as a result of misincorporation of dUMP residues by DNA polymerase or due to deamination of cytosine.</text>
</comment>
<organism evidence="13 14">
    <name type="scientific">Pleionea mediterranea</name>
    <dbReference type="NCBI Taxonomy" id="523701"/>
    <lineage>
        <taxon>Bacteria</taxon>
        <taxon>Pseudomonadati</taxon>
        <taxon>Pseudomonadota</taxon>
        <taxon>Gammaproteobacteria</taxon>
        <taxon>Oceanospirillales</taxon>
        <taxon>Pleioneaceae</taxon>
        <taxon>Pleionea</taxon>
    </lineage>
</organism>
<dbReference type="InterPro" id="IPR002043">
    <property type="entry name" value="UDG_fam1"/>
</dbReference>
<evidence type="ECO:0000256" key="1">
    <source>
        <dbReference type="ARBA" id="ARBA00001400"/>
    </source>
</evidence>
<evidence type="ECO:0000259" key="12">
    <source>
        <dbReference type="SMART" id="SM00986"/>
    </source>
</evidence>
<dbReference type="EMBL" id="QGGU01000007">
    <property type="protein sequence ID" value="PWK50075.1"/>
    <property type="molecule type" value="Genomic_DNA"/>
</dbReference>
<accession>A0A316FPD7</accession>
<name>A0A316FPD7_9GAMM</name>
<gene>
    <name evidence="9" type="primary">ung</name>
    <name evidence="13" type="ORF">C8D97_107242</name>
</gene>
<dbReference type="GO" id="GO:0004844">
    <property type="term" value="F:uracil DNA N-glycosylase activity"/>
    <property type="evidence" value="ECO:0007669"/>
    <property type="project" value="UniProtKB-UniRule"/>
</dbReference>
<dbReference type="NCBIfam" id="TIGR00628">
    <property type="entry name" value="ung"/>
    <property type="match status" value="1"/>
</dbReference>
<dbReference type="RefSeq" id="WP_109763850.1">
    <property type="nucleotide sequence ID" value="NZ_QGGU01000007.1"/>
</dbReference>
<dbReference type="NCBIfam" id="NF003591">
    <property type="entry name" value="PRK05254.1-4"/>
    <property type="match status" value="1"/>
</dbReference>
<feature type="domain" description="Uracil-DNA glycosylase-like" evidence="12">
    <location>
        <begin position="47"/>
        <end position="207"/>
    </location>
</feature>
<dbReference type="FunFam" id="3.40.470.10:FF:000001">
    <property type="entry name" value="Uracil-DNA glycosylase"/>
    <property type="match status" value="1"/>
</dbReference>
<dbReference type="SMART" id="SM00986">
    <property type="entry name" value="UDG"/>
    <property type="match status" value="1"/>
</dbReference>
<dbReference type="GO" id="GO:0005737">
    <property type="term" value="C:cytoplasm"/>
    <property type="evidence" value="ECO:0007669"/>
    <property type="project" value="UniProtKB-SubCell"/>
</dbReference>
<keyword evidence="6 9" id="KW-0227">DNA damage</keyword>
<evidence type="ECO:0000313" key="14">
    <source>
        <dbReference type="Proteomes" id="UP000245790"/>
    </source>
</evidence>
<dbReference type="OrthoDB" id="9804372at2"/>
<keyword evidence="7 9" id="KW-0378">Hydrolase</keyword>
<dbReference type="NCBIfam" id="NF003588">
    <property type="entry name" value="PRK05254.1-1"/>
    <property type="match status" value="1"/>
</dbReference>
<keyword evidence="14" id="KW-1185">Reference proteome</keyword>
<dbReference type="Proteomes" id="UP000245790">
    <property type="component" value="Unassembled WGS sequence"/>
</dbReference>
<sequence length="219" mass="24314">MPQTWSEVLSEEKSKPYFKQLLEFVDAQRAEGNIIYPPKSQVFNAISLTPFNEIKVVILGQDPYHGPNQANGLAFSVNEGIALPPSLKNIYKEIESDIGQPCGNNGDLSHWAKQGVLLLNTVLTVQHGLAHSHKNKGWETFTDRVISSLNSAPQHIVFLLWGAHAQKKAALIDQQKHTILKAPHPSPLSAHRGFLGCKHFSLANKALIKNNQSTIEWCK</sequence>
<evidence type="ECO:0000256" key="5">
    <source>
        <dbReference type="ARBA" id="ARBA00018429"/>
    </source>
</evidence>
<comment type="similarity">
    <text evidence="3 9 11">Belongs to the uracil-DNA glycosylase (UDG) superfamily. UNG family.</text>
</comment>
<dbReference type="HAMAP" id="MF_00148">
    <property type="entry name" value="UDG"/>
    <property type="match status" value="1"/>
</dbReference>
<feature type="active site" description="Proton acceptor" evidence="9 10">
    <location>
        <position position="62"/>
    </location>
</feature>
<dbReference type="InterPro" id="IPR018085">
    <property type="entry name" value="Ura-DNA_Glyclase_AS"/>
</dbReference>
<dbReference type="CDD" id="cd10027">
    <property type="entry name" value="UDG-F1-like"/>
    <property type="match status" value="1"/>
</dbReference>
<evidence type="ECO:0000256" key="7">
    <source>
        <dbReference type="ARBA" id="ARBA00022801"/>
    </source>
</evidence>
<dbReference type="NCBIfam" id="NF003589">
    <property type="entry name" value="PRK05254.1-2"/>
    <property type="match status" value="1"/>
</dbReference>
<dbReference type="PROSITE" id="PS00130">
    <property type="entry name" value="U_DNA_GLYCOSYLASE"/>
    <property type="match status" value="1"/>
</dbReference>
<dbReference type="InterPro" id="IPR005122">
    <property type="entry name" value="Uracil-DNA_glycosylase-like"/>
</dbReference>
<evidence type="ECO:0000256" key="3">
    <source>
        <dbReference type="ARBA" id="ARBA00008184"/>
    </source>
</evidence>
<dbReference type="SUPFAM" id="SSF52141">
    <property type="entry name" value="Uracil-DNA glycosylase-like"/>
    <property type="match status" value="1"/>
</dbReference>
<evidence type="ECO:0000256" key="4">
    <source>
        <dbReference type="ARBA" id="ARBA00012030"/>
    </source>
</evidence>
<dbReference type="PANTHER" id="PTHR11264:SF0">
    <property type="entry name" value="URACIL-DNA GLYCOSYLASE"/>
    <property type="match status" value="1"/>
</dbReference>
<evidence type="ECO:0000256" key="9">
    <source>
        <dbReference type="HAMAP-Rule" id="MF_00148"/>
    </source>
</evidence>
<dbReference type="Pfam" id="PF03167">
    <property type="entry name" value="UDG"/>
    <property type="match status" value="1"/>
</dbReference>